<feature type="transmembrane region" description="Helical" evidence="5">
    <location>
        <begin position="73"/>
        <end position="94"/>
    </location>
</feature>
<feature type="transmembrane region" description="Helical" evidence="5">
    <location>
        <begin position="149"/>
        <end position="169"/>
    </location>
</feature>
<organism evidence="6 7">
    <name type="scientific">Chelatococcus albus</name>
    <dbReference type="NCBI Taxonomy" id="3047466"/>
    <lineage>
        <taxon>Bacteria</taxon>
        <taxon>Pseudomonadati</taxon>
        <taxon>Pseudomonadota</taxon>
        <taxon>Alphaproteobacteria</taxon>
        <taxon>Hyphomicrobiales</taxon>
        <taxon>Chelatococcaceae</taxon>
        <taxon>Chelatococcus</taxon>
    </lineage>
</organism>
<dbReference type="PIRSF" id="PIRSF033913">
    <property type="entry name" value="S-S_format_DsbB"/>
    <property type="match status" value="1"/>
</dbReference>
<keyword evidence="7" id="KW-1185">Reference proteome</keyword>
<comment type="subcellular location">
    <subcellularLocation>
        <location evidence="1">Membrane</location>
        <topology evidence="1">Multi-pass membrane protein</topology>
    </subcellularLocation>
</comment>
<keyword evidence="2 5" id="KW-0812">Transmembrane</keyword>
<dbReference type="EMBL" id="JASJEV010000010">
    <property type="protein sequence ID" value="MDJ1159555.1"/>
    <property type="molecule type" value="Genomic_DNA"/>
</dbReference>
<dbReference type="RefSeq" id="WP_283741551.1">
    <property type="nucleotide sequence ID" value="NZ_JASJEV010000010.1"/>
</dbReference>
<dbReference type="InterPro" id="IPR003752">
    <property type="entry name" value="DiS_bond_form_DsbB/BdbC"/>
</dbReference>
<evidence type="ECO:0000256" key="3">
    <source>
        <dbReference type="ARBA" id="ARBA00022989"/>
    </source>
</evidence>
<comment type="caution">
    <text evidence="6">The sequence shown here is derived from an EMBL/GenBank/DDBJ whole genome shotgun (WGS) entry which is preliminary data.</text>
</comment>
<dbReference type="Proteomes" id="UP001321492">
    <property type="component" value="Unassembled WGS sequence"/>
</dbReference>
<gene>
    <name evidence="6" type="ORF">QNA08_15070</name>
</gene>
<sequence length="172" mass="17809">MQAVARFLAVPRRVALAVFAAAAATIAGAYFFEYVLRLPPCDLCLMQRVPYYAAMPLAVLLALLPARPPALRVAGYGLGLVAAIFLVGAALAGYHAGVEWALWQGPGGCTGAIAAPAGMGDFLKSLETVRVVRCDQAAWRFLGLSLAGWNVLISLAIAAVAGLGARAALTRG</sequence>
<dbReference type="InterPro" id="IPR023380">
    <property type="entry name" value="DsbB-like_sf"/>
</dbReference>
<dbReference type="Pfam" id="PF02600">
    <property type="entry name" value="DsbB"/>
    <property type="match status" value="1"/>
</dbReference>
<evidence type="ECO:0000256" key="1">
    <source>
        <dbReference type="ARBA" id="ARBA00004141"/>
    </source>
</evidence>
<evidence type="ECO:0000256" key="5">
    <source>
        <dbReference type="SAM" id="Phobius"/>
    </source>
</evidence>
<keyword evidence="4 5" id="KW-0472">Membrane</keyword>
<evidence type="ECO:0000256" key="4">
    <source>
        <dbReference type="ARBA" id="ARBA00023136"/>
    </source>
</evidence>
<accession>A0ABT7AJJ6</accession>
<evidence type="ECO:0000256" key="2">
    <source>
        <dbReference type="ARBA" id="ARBA00022692"/>
    </source>
</evidence>
<protein>
    <submittedName>
        <fullName evidence="6">Disulfide bond formation protein B</fullName>
    </submittedName>
</protein>
<dbReference type="SUPFAM" id="SSF158442">
    <property type="entry name" value="DsbB-like"/>
    <property type="match status" value="1"/>
</dbReference>
<keyword evidence="3 5" id="KW-1133">Transmembrane helix</keyword>
<dbReference type="Gene3D" id="1.20.1550.10">
    <property type="entry name" value="DsbB-like"/>
    <property type="match status" value="1"/>
</dbReference>
<evidence type="ECO:0000313" key="7">
    <source>
        <dbReference type="Proteomes" id="UP001321492"/>
    </source>
</evidence>
<feature type="transmembrane region" description="Helical" evidence="5">
    <location>
        <begin position="49"/>
        <end position="66"/>
    </location>
</feature>
<proteinExistence type="predicted"/>
<name>A0ABT7AJJ6_9HYPH</name>
<evidence type="ECO:0000313" key="6">
    <source>
        <dbReference type="EMBL" id="MDJ1159555.1"/>
    </source>
</evidence>
<dbReference type="InterPro" id="IPR024199">
    <property type="entry name" value="Uncharacterised_DsbB"/>
</dbReference>
<reference evidence="6 7" key="1">
    <citation type="submission" date="2023-05" db="EMBL/GenBank/DDBJ databases">
        <title>Chelatococcus sp. nov., a moderately thermophilic bacterium isolated from hot spring microbial mat.</title>
        <authorList>
            <person name="Hu C.-J."/>
            <person name="Li W.-J."/>
        </authorList>
    </citation>
    <scope>NUCLEOTIDE SEQUENCE [LARGE SCALE GENOMIC DNA]</scope>
    <source>
        <strain evidence="6 7">SYSU G07232</strain>
    </source>
</reference>